<keyword evidence="5" id="KW-1185">Reference proteome</keyword>
<feature type="compositionally biased region" description="Basic and acidic residues" evidence="2">
    <location>
        <begin position="344"/>
        <end position="354"/>
    </location>
</feature>
<sequence>MTTVENVWSRAILPIDSTIQQVIRNLDEVAIKIVLVVNERGELHGTISDGDIRRGLLRGMTLESPIDSVIHRDALVVPPGLGRDTVKQLMLVNKIHQIPVVNDQHQIVGLHLWDQITTFPSRDNLMVIMAGGKGTRLMPYTENCPKPLVPVAGKPMLEHIIERAKLEGFSRFVLAIHHLGHMIEEHFGDGARFGVDIGYLREQSPLGTAGALSLLSPRPDAPFLVTNGDVLTDIRYGELLDFHRHYDAKATMAVRVHEWRHPFGVVQTDGVEIIGFEEKPVARSHINAGVYVLSPEALDELAPQGQCDMPTLFERLKSGSKRIVAYPMHEPWLDVGRPDDLAKAHVEKQSRQAEDGTGISRGE</sequence>
<dbReference type="InterPro" id="IPR050486">
    <property type="entry name" value="Mannose-1P_guanyltransferase"/>
</dbReference>
<protein>
    <submittedName>
        <fullName evidence="4">Nucleotidyltransferase family protein</fullName>
    </submittedName>
</protein>
<dbReference type="SUPFAM" id="SSF54631">
    <property type="entry name" value="CBS-domain pair"/>
    <property type="match status" value="1"/>
</dbReference>
<organism evidence="4 5">
    <name type="scientific">Herbaspirillum chlorophenolicum</name>
    <dbReference type="NCBI Taxonomy" id="211589"/>
    <lineage>
        <taxon>Bacteria</taxon>
        <taxon>Pseudomonadati</taxon>
        <taxon>Pseudomonadota</taxon>
        <taxon>Betaproteobacteria</taxon>
        <taxon>Burkholderiales</taxon>
        <taxon>Oxalobacteraceae</taxon>
        <taxon>Herbaspirillum</taxon>
    </lineage>
</organism>
<comment type="caution">
    <text evidence="4">The sequence shown here is derived from an EMBL/GenBank/DDBJ whole genome shotgun (WGS) entry which is preliminary data.</text>
</comment>
<dbReference type="RefSeq" id="WP_402697939.1">
    <property type="nucleotide sequence ID" value="NZ_JBIUZV010000001.1"/>
</dbReference>
<keyword evidence="1" id="KW-0129">CBS domain</keyword>
<name>A0ABW8EUW6_9BURK</name>
<gene>
    <name evidence="4" type="ORF">ACIPEN_00600</name>
</gene>
<accession>A0ABW8EUW6</accession>
<evidence type="ECO:0000259" key="3">
    <source>
        <dbReference type="PROSITE" id="PS51371"/>
    </source>
</evidence>
<evidence type="ECO:0000256" key="1">
    <source>
        <dbReference type="PROSITE-ProRule" id="PRU00703"/>
    </source>
</evidence>
<dbReference type="Proteomes" id="UP001617427">
    <property type="component" value="Unassembled WGS sequence"/>
</dbReference>
<dbReference type="PANTHER" id="PTHR22572">
    <property type="entry name" value="SUGAR-1-PHOSPHATE GUANYL TRANSFERASE"/>
    <property type="match status" value="1"/>
</dbReference>
<feature type="domain" description="CBS" evidence="3">
    <location>
        <begin position="1"/>
        <end position="62"/>
    </location>
</feature>
<dbReference type="EMBL" id="JBIUZV010000001">
    <property type="protein sequence ID" value="MFJ3044302.1"/>
    <property type="molecule type" value="Genomic_DNA"/>
</dbReference>
<dbReference type="Gene3D" id="3.90.550.10">
    <property type="entry name" value="Spore Coat Polysaccharide Biosynthesis Protein SpsA, Chain A"/>
    <property type="match status" value="1"/>
</dbReference>
<dbReference type="InterPro" id="IPR029044">
    <property type="entry name" value="Nucleotide-diphossugar_trans"/>
</dbReference>
<feature type="region of interest" description="Disordered" evidence="2">
    <location>
        <begin position="344"/>
        <end position="363"/>
    </location>
</feature>
<dbReference type="SUPFAM" id="SSF53448">
    <property type="entry name" value="Nucleotide-diphospho-sugar transferases"/>
    <property type="match status" value="1"/>
</dbReference>
<proteinExistence type="predicted"/>
<dbReference type="Gene3D" id="3.10.580.10">
    <property type="entry name" value="CBS-domain"/>
    <property type="match status" value="1"/>
</dbReference>
<dbReference type="Pfam" id="PF00571">
    <property type="entry name" value="CBS"/>
    <property type="match status" value="2"/>
</dbReference>
<dbReference type="InterPro" id="IPR000644">
    <property type="entry name" value="CBS_dom"/>
</dbReference>
<dbReference type="CDD" id="cd06426">
    <property type="entry name" value="NTP_transferase_like_2"/>
    <property type="match status" value="1"/>
</dbReference>
<evidence type="ECO:0000256" key="2">
    <source>
        <dbReference type="SAM" id="MobiDB-lite"/>
    </source>
</evidence>
<evidence type="ECO:0000313" key="5">
    <source>
        <dbReference type="Proteomes" id="UP001617427"/>
    </source>
</evidence>
<reference evidence="4 5" key="1">
    <citation type="submission" date="2024-10" db="EMBL/GenBank/DDBJ databases">
        <title>The Natural Products Discovery Center: Release of the First 8490 Sequenced Strains for Exploring Actinobacteria Biosynthetic Diversity.</title>
        <authorList>
            <person name="Kalkreuter E."/>
            <person name="Kautsar S.A."/>
            <person name="Yang D."/>
            <person name="Bader C.D."/>
            <person name="Teijaro C.N."/>
            <person name="Fluegel L."/>
            <person name="Davis C.M."/>
            <person name="Simpson J.R."/>
            <person name="Lauterbach L."/>
            <person name="Steele A.D."/>
            <person name="Gui C."/>
            <person name="Meng S."/>
            <person name="Li G."/>
            <person name="Viehrig K."/>
            <person name="Ye F."/>
            <person name="Su P."/>
            <person name="Kiefer A.F."/>
            <person name="Nichols A."/>
            <person name="Cepeda A.J."/>
            <person name="Yan W."/>
            <person name="Fan B."/>
            <person name="Jiang Y."/>
            <person name="Adhikari A."/>
            <person name="Zheng C.-J."/>
            <person name="Schuster L."/>
            <person name="Cowan T.M."/>
            <person name="Smanski M.J."/>
            <person name="Chevrette M.G."/>
            <person name="De Carvalho L.P.S."/>
            <person name="Shen B."/>
        </authorList>
    </citation>
    <scope>NUCLEOTIDE SEQUENCE [LARGE SCALE GENOMIC DNA]</scope>
    <source>
        <strain evidence="4 5">NPDC087045</strain>
    </source>
</reference>
<dbReference type="InterPro" id="IPR046342">
    <property type="entry name" value="CBS_dom_sf"/>
</dbReference>
<dbReference type="CDD" id="cd04607">
    <property type="entry name" value="CBS_pair_NTP_transferase_assoc"/>
    <property type="match status" value="1"/>
</dbReference>
<evidence type="ECO:0000313" key="4">
    <source>
        <dbReference type="EMBL" id="MFJ3044302.1"/>
    </source>
</evidence>
<dbReference type="PROSITE" id="PS51371">
    <property type="entry name" value="CBS"/>
    <property type="match status" value="1"/>
</dbReference>
<dbReference type="InterPro" id="IPR005835">
    <property type="entry name" value="NTP_transferase_dom"/>
</dbReference>
<dbReference type="Pfam" id="PF00483">
    <property type="entry name" value="NTP_transferase"/>
    <property type="match status" value="1"/>
</dbReference>